<dbReference type="OMA" id="EAGNAMF"/>
<dbReference type="Gene3D" id="1.25.40.10">
    <property type="entry name" value="Tetratricopeptide repeat domain"/>
    <property type="match status" value="1"/>
</dbReference>
<reference evidence="2 3" key="1">
    <citation type="journal article" date="2010" name="Cell">
        <title>The genome of Naegleria gruberi illuminates early eukaryotic versatility.</title>
        <authorList>
            <person name="Fritz-Laylin L.K."/>
            <person name="Prochnik S.E."/>
            <person name="Ginger M.L."/>
            <person name="Dacks J.B."/>
            <person name="Carpenter M.L."/>
            <person name="Field M.C."/>
            <person name="Kuo A."/>
            <person name="Paredez A."/>
            <person name="Chapman J."/>
            <person name="Pham J."/>
            <person name="Shu S."/>
            <person name="Neupane R."/>
            <person name="Cipriano M."/>
            <person name="Mancuso J."/>
            <person name="Tu H."/>
            <person name="Salamov A."/>
            <person name="Lindquist E."/>
            <person name="Shapiro H."/>
            <person name="Lucas S."/>
            <person name="Grigoriev I.V."/>
            <person name="Cande W.Z."/>
            <person name="Fulton C."/>
            <person name="Rokhsar D.S."/>
            <person name="Dawson S.C."/>
        </authorList>
    </citation>
    <scope>NUCLEOTIDE SEQUENCE [LARGE SCALE GENOMIC DNA]</scope>
    <source>
        <strain evidence="2 3">NEG-M</strain>
    </source>
</reference>
<dbReference type="RefSeq" id="XP_002682574.1">
    <property type="nucleotide sequence ID" value="XM_002682528.1"/>
</dbReference>
<dbReference type="InterPro" id="IPR003903">
    <property type="entry name" value="UIM_dom"/>
</dbReference>
<name>D2V125_NAEGR</name>
<dbReference type="InterPro" id="IPR050754">
    <property type="entry name" value="FKBP4/5/8-like"/>
</dbReference>
<evidence type="ECO:0000313" key="2">
    <source>
        <dbReference type="EMBL" id="EFC49830.1"/>
    </source>
</evidence>
<dbReference type="GeneID" id="8855500"/>
<proteinExistence type="predicted"/>
<dbReference type="AlphaFoldDB" id="D2V125"/>
<feature type="region of interest" description="Disordered" evidence="1">
    <location>
        <begin position="1"/>
        <end position="40"/>
    </location>
</feature>
<dbReference type="EMBL" id="GG738847">
    <property type="protein sequence ID" value="EFC49830.1"/>
    <property type="molecule type" value="Genomic_DNA"/>
</dbReference>
<keyword evidence="3" id="KW-1185">Reference proteome</keyword>
<dbReference type="SUPFAM" id="SSF48452">
    <property type="entry name" value="TPR-like"/>
    <property type="match status" value="1"/>
</dbReference>
<dbReference type="KEGG" id="ngr:NAEGRDRAFT_78109"/>
<evidence type="ECO:0000256" key="1">
    <source>
        <dbReference type="SAM" id="MobiDB-lite"/>
    </source>
</evidence>
<gene>
    <name evidence="2" type="ORF">NAEGRDRAFT_78109</name>
</gene>
<evidence type="ECO:0000313" key="3">
    <source>
        <dbReference type="Proteomes" id="UP000006671"/>
    </source>
</evidence>
<feature type="region of interest" description="Disordered" evidence="1">
    <location>
        <begin position="229"/>
        <end position="311"/>
    </location>
</feature>
<accession>D2V125</accession>
<keyword evidence="2" id="KW-0413">Isomerase</keyword>
<feature type="compositionally biased region" description="Basic and acidic residues" evidence="1">
    <location>
        <begin position="265"/>
        <end position="275"/>
    </location>
</feature>
<dbReference type="GO" id="GO:0016853">
    <property type="term" value="F:isomerase activity"/>
    <property type="evidence" value="ECO:0007669"/>
    <property type="project" value="UniProtKB-KW"/>
</dbReference>
<dbReference type="PROSITE" id="PS50330">
    <property type="entry name" value="UIM"/>
    <property type="match status" value="1"/>
</dbReference>
<feature type="compositionally biased region" description="Acidic residues" evidence="1">
    <location>
        <begin position="276"/>
        <end position="293"/>
    </location>
</feature>
<dbReference type="InterPro" id="IPR011990">
    <property type="entry name" value="TPR-like_helical_dom_sf"/>
</dbReference>
<protein>
    <submittedName>
        <fullName evidence="2">Peptidyl-prolyl cis-trans isomerase</fullName>
    </submittedName>
</protein>
<dbReference type="VEuPathDB" id="AmoebaDB:NAEGRDRAFT_78109"/>
<feature type="compositionally biased region" description="Basic and acidic residues" evidence="1">
    <location>
        <begin position="229"/>
        <end position="258"/>
    </location>
</feature>
<organism evidence="3">
    <name type="scientific">Naegleria gruberi</name>
    <name type="common">Amoeba</name>
    <dbReference type="NCBI Taxonomy" id="5762"/>
    <lineage>
        <taxon>Eukaryota</taxon>
        <taxon>Discoba</taxon>
        <taxon>Heterolobosea</taxon>
        <taxon>Tetramitia</taxon>
        <taxon>Eutetramitia</taxon>
        <taxon>Vahlkampfiidae</taxon>
        <taxon>Naegleria</taxon>
    </lineage>
</organism>
<dbReference type="Proteomes" id="UP000006671">
    <property type="component" value="Unassembled WGS sequence"/>
</dbReference>
<dbReference type="PANTHER" id="PTHR46512">
    <property type="entry name" value="PEPTIDYLPROLYL ISOMERASE"/>
    <property type="match status" value="1"/>
</dbReference>
<dbReference type="InParanoid" id="D2V125"/>
<sequence>MTSTEDSATNNNSTPNGATSDQQAEQHKEPEYDGTELDADENVESVVQFSSFEELIARIRENKEAGNAMFKKNSYEDAIPFYNKVLEVWFNLKENKYTNISATKEQFHQAEELVRDTFNNAALVMLEMRNVGEAFRCAQNAYRVLQNTKSVYIMAKCFYFYKEFQRAKTYLAIVLKEQPENKEAQALMEKCDEEEEEYEPPSMFMYNNSFRNREEDELERAIALSKAAYEEEEKKRKEEEAEDLKRKQKADAEQEEILRNFQIEQQKKQLEKLKEEEEEHQDDDYEVEIDDDDVHVHHDENEDEIDDDISLTQSEIEEQMRLLELEEQKADFIENDDVD</sequence>
<feature type="compositionally biased region" description="Polar residues" evidence="1">
    <location>
        <begin position="1"/>
        <end position="23"/>
    </location>
</feature>